<dbReference type="PROSITE" id="PS51084">
    <property type="entry name" value="HIT_2"/>
    <property type="match status" value="1"/>
</dbReference>
<dbReference type="InterPro" id="IPR011146">
    <property type="entry name" value="HIT-like"/>
</dbReference>
<reference evidence="3" key="1">
    <citation type="submission" date="2024-07" db="EMBL/GenBank/DDBJ databases">
        <title>Genome Analysis of a Potential Novel Vibrio Species Secreting pH- and Thermo-stable Alginate Lyase and its Application in Producing Alginate Oligosaccharides.</title>
        <authorList>
            <person name="Huang H."/>
            <person name="Bao K."/>
        </authorList>
    </citation>
    <scope>NUCLEOTIDE SEQUENCE</scope>
    <source>
        <strain evidence="3">HB236076</strain>
    </source>
</reference>
<proteinExistence type="predicted"/>
<dbReference type="AlphaFoldDB" id="A0AB39HDJ4"/>
<evidence type="ECO:0000256" key="1">
    <source>
        <dbReference type="PROSITE-ProRule" id="PRU00464"/>
    </source>
</evidence>
<dbReference type="Gene3D" id="3.30.428.10">
    <property type="entry name" value="HIT-like"/>
    <property type="match status" value="1"/>
</dbReference>
<dbReference type="KEGG" id="vih:AB0763_09365"/>
<dbReference type="InterPro" id="IPR026026">
    <property type="entry name" value="HIT_Hint"/>
</dbReference>
<protein>
    <submittedName>
        <fullName evidence="3">HIT domain-containing protein</fullName>
    </submittedName>
</protein>
<dbReference type="GO" id="GO:0003824">
    <property type="term" value="F:catalytic activity"/>
    <property type="evidence" value="ECO:0007669"/>
    <property type="project" value="InterPro"/>
</dbReference>
<dbReference type="SUPFAM" id="SSF54197">
    <property type="entry name" value="HIT-like"/>
    <property type="match status" value="1"/>
</dbReference>
<dbReference type="InterPro" id="IPR036265">
    <property type="entry name" value="HIT-like_sf"/>
</dbReference>
<dbReference type="PIRSF" id="PIRSF000714">
    <property type="entry name" value="HIT"/>
    <property type="match status" value="1"/>
</dbReference>
<name>A0AB39HDJ4_9VIBR</name>
<evidence type="ECO:0000259" key="2">
    <source>
        <dbReference type="PROSITE" id="PS51084"/>
    </source>
</evidence>
<dbReference type="RefSeq" id="WP_306100481.1">
    <property type="nucleotide sequence ID" value="NZ_CP162601.1"/>
</dbReference>
<dbReference type="Pfam" id="PF01230">
    <property type="entry name" value="HIT"/>
    <property type="match status" value="1"/>
</dbReference>
<dbReference type="EMBL" id="CP162601">
    <property type="protein sequence ID" value="XDK24423.1"/>
    <property type="molecule type" value="Genomic_DNA"/>
</dbReference>
<feature type="domain" description="HIT" evidence="2">
    <location>
        <begin position="3"/>
        <end position="105"/>
    </location>
</feature>
<gene>
    <name evidence="3" type="ORF">AB0763_09365</name>
</gene>
<comment type="caution">
    <text evidence="1">Lacks conserved residue(s) required for the propagation of feature annotation.</text>
</comment>
<accession>A0AB39HDJ4</accession>
<evidence type="ECO:0000313" key="3">
    <source>
        <dbReference type="EMBL" id="XDK24423.1"/>
    </source>
</evidence>
<organism evidence="3">
    <name type="scientific">Vibrio sp. HB236076</name>
    <dbReference type="NCBI Taxonomy" id="3232307"/>
    <lineage>
        <taxon>Bacteria</taxon>
        <taxon>Pseudomonadati</taxon>
        <taxon>Pseudomonadota</taxon>
        <taxon>Gammaproteobacteria</taxon>
        <taxon>Vibrionales</taxon>
        <taxon>Vibrionaceae</taxon>
        <taxon>Vibrio</taxon>
    </lineage>
</organism>
<sequence length="146" mass="16804">MPEFVLHPQLAKDTTQVGEFPLCLVLLHRDNSVPWLILVPKKADLKEFHHLAMSEQQQFLLESQSVSEFLESQFSPDKINLGALGNMVPQLHYHHIARFVDDLAWPGPLWGNTRGEYRSESAQLELTQRVQKHLNQHPEFSAIQNC</sequence>